<dbReference type="AlphaFoldDB" id="A0A7S2WMG1"/>
<keyword evidence="8" id="KW-0812">Transmembrane</keyword>
<evidence type="ECO:0000256" key="5">
    <source>
        <dbReference type="ARBA" id="ARBA00047899"/>
    </source>
</evidence>
<evidence type="ECO:0000256" key="7">
    <source>
        <dbReference type="PROSITE-ProRule" id="PRU10141"/>
    </source>
</evidence>
<keyword evidence="1" id="KW-0808">Transferase</keyword>
<dbReference type="InterPro" id="IPR001245">
    <property type="entry name" value="Ser-Thr/Tyr_kinase_cat_dom"/>
</dbReference>
<dbReference type="FunFam" id="3.30.200.20:FF:000034">
    <property type="entry name" value="Kinase suppressor of Ras 1"/>
    <property type="match status" value="1"/>
</dbReference>
<dbReference type="GO" id="GO:0005524">
    <property type="term" value="F:ATP binding"/>
    <property type="evidence" value="ECO:0007669"/>
    <property type="project" value="UniProtKB-UniRule"/>
</dbReference>
<dbReference type="Gene3D" id="1.10.510.10">
    <property type="entry name" value="Transferase(Phosphotransferase) domain 1"/>
    <property type="match status" value="1"/>
</dbReference>
<dbReference type="CDD" id="cd13999">
    <property type="entry name" value="STKc_MAP3K-like"/>
    <property type="match status" value="1"/>
</dbReference>
<dbReference type="PRINTS" id="PR00109">
    <property type="entry name" value="TYRKINASE"/>
</dbReference>
<evidence type="ECO:0000256" key="2">
    <source>
        <dbReference type="ARBA" id="ARBA00022741"/>
    </source>
</evidence>
<dbReference type="GO" id="GO:0004674">
    <property type="term" value="F:protein serine/threonine kinase activity"/>
    <property type="evidence" value="ECO:0007669"/>
    <property type="project" value="UniProtKB-EC"/>
</dbReference>
<dbReference type="PROSITE" id="PS00107">
    <property type="entry name" value="PROTEIN_KINASE_ATP"/>
    <property type="match status" value="1"/>
</dbReference>
<evidence type="ECO:0000256" key="8">
    <source>
        <dbReference type="SAM" id="Phobius"/>
    </source>
</evidence>
<reference evidence="10" key="1">
    <citation type="submission" date="2021-01" db="EMBL/GenBank/DDBJ databases">
        <authorList>
            <person name="Corre E."/>
            <person name="Pelletier E."/>
            <person name="Niang G."/>
            <person name="Scheremetjew M."/>
            <person name="Finn R."/>
            <person name="Kale V."/>
            <person name="Holt S."/>
            <person name="Cochrane G."/>
            <person name="Meng A."/>
            <person name="Brown T."/>
            <person name="Cohen L."/>
        </authorList>
    </citation>
    <scope>NUCLEOTIDE SEQUENCE</scope>
    <source>
        <strain evidence="10">NY070348D</strain>
    </source>
</reference>
<comment type="catalytic activity">
    <reaction evidence="5">
        <text>L-threonyl-[protein] + ATP = O-phospho-L-threonyl-[protein] + ADP + H(+)</text>
        <dbReference type="Rhea" id="RHEA:46608"/>
        <dbReference type="Rhea" id="RHEA-COMP:11060"/>
        <dbReference type="Rhea" id="RHEA-COMP:11605"/>
        <dbReference type="ChEBI" id="CHEBI:15378"/>
        <dbReference type="ChEBI" id="CHEBI:30013"/>
        <dbReference type="ChEBI" id="CHEBI:30616"/>
        <dbReference type="ChEBI" id="CHEBI:61977"/>
        <dbReference type="ChEBI" id="CHEBI:456216"/>
        <dbReference type="EC" id="2.7.11.1"/>
    </reaction>
</comment>
<dbReference type="SUPFAM" id="SSF56112">
    <property type="entry name" value="Protein kinase-like (PK-like)"/>
    <property type="match status" value="1"/>
</dbReference>
<feature type="binding site" evidence="7">
    <location>
        <position position="137"/>
    </location>
    <ligand>
        <name>ATP</name>
        <dbReference type="ChEBI" id="CHEBI:30616"/>
    </ligand>
</feature>
<feature type="domain" description="Protein kinase" evidence="9">
    <location>
        <begin position="110"/>
        <end position="367"/>
    </location>
</feature>
<accession>A0A7S2WMG1</accession>
<feature type="transmembrane region" description="Helical" evidence="8">
    <location>
        <begin position="16"/>
        <end position="38"/>
    </location>
</feature>
<dbReference type="Gene3D" id="3.30.200.20">
    <property type="entry name" value="Phosphorylase Kinase, domain 1"/>
    <property type="match status" value="1"/>
</dbReference>
<keyword evidence="4 7" id="KW-0067">ATP-binding</keyword>
<dbReference type="Pfam" id="PF07714">
    <property type="entry name" value="PK_Tyr_Ser-Thr"/>
    <property type="match status" value="1"/>
</dbReference>
<proteinExistence type="predicted"/>
<keyword evidence="8" id="KW-0472">Membrane</keyword>
<dbReference type="PROSITE" id="PS50011">
    <property type="entry name" value="PROTEIN_KINASE_DOM"/>
    <property type="match status" value="1"/>
</dbReference>
<evidence type="ECO:0000313" key="10">
    <source>
        <dbReference type="EMBL" id="CAD9697446.1"/>
    </source>
</evidence>
<evidence type="ECO:0000256" key="1">
    <source>
        <dbReference type="ARBA" id="ARBA00022679"/>
    </source>
</evidence>
<sequence length="455" mass="51058">MDSCQTGETQIGIAEFGILVFYVAVGTITLIIFAVRYLKGKAPKKTTRRLSTQVGPADVVDVEQTGNNAAMAIKRLLLFKTHGGMIDGEESTKTGKGNKRKHWETDVKKIKFKKKIGAGNFGEVWVGTWMHSTVAIKTVLRSMASNTEFVSKFIEEINLMSELNHPNIVMFLGACIQPPSICLILEYCEEGNLMEFLQSAKARDIQVSMHLILKMALDIARGIKYLHEKMQIIQRDIKGRNVLVDENLNAKIADFGLSRIRNTKDDQGLTACGTPAWTAPEVVRMEDYTEKVDVYSFGVVLWELIMRNEPYEGEGGIQIAYAAAEQGLRPPVPQFAPERYTGLMEECWADRPDDRPNFGEILGRLFQMMKDESNPLKAAEFYFGRKQCDLNPELDKLLDDSELDDGLFQEDFSALVHHRKVSQSTKSHDSGKILVNKGSTPKLLSSQNNIDIINN</sequence>
<evidence type="ECO:0000256" key="4">
    <source>
        <dbReference type="ARBA" id="ARBA00022840"/>
    </source>
</evidence>
<keyword evidence="3" id="KW-0418">Kinase</keyword>
<dbReference type="EMBL" id="HBHK01020794">
    <property type="protein sequence ID" value="CAD9697446.1"/>
    <property type="molecule type" value="Transcribed_RNA"/>
</dbReference>
<dbReference type="InterPro" id="IPR051681">
    <property type="entry name" value="Ser/Thr_Kinases-Pseudokinases"/>
</dbReference>
<dbReference type="InterPro" id="IPR000719">
    <property type="entry name" value="Prot_kinase_dom"/>
</dbReference>
<evidence type="ECO:0000259" key="9">
    <source>
        <dbReference type="PROSITE" id="PS50011"/>
    </source>
</evidence>
<comment type="catalytic activity">
    <reaction evidence="6">
        <text>L-seryl-[protein] + ATP = O-phospho-L-seryl-[protein] + ADP + H(+)</text>
        <dbReference type="Rhea" id="RHEA:17989"/>
        <dbReference type="Rhea" id="RHEA-COMP:9863"/>
        <dbReference type="Rhea" id="RHEA-COMP:11604"/>
        <dbReference type="ChEBI" id="CHEBI:15378"/>
        <dbReference type="ChEBI" id="CHEBI:29999"/>
        <dbReference type="ChEBI" id="CHEBI:30616"/>
        <dbReference type="ChEBI" id="CHEBI:83421"/>
        <dbReference type="ChEBI" id="CHEBI:456216"/>
        <dbReference type="EC" id="2.7.11.1"/>
    </reaction>
</comment>
<protein>
    <recommendedName>
        <fullName evidence="9">Protein kinase domain-containing protein</fullName>
    </recommendedName>
</protein>
<dbReference type="SMART" id="SM00220">
    <property type="entry name" value="S_TKc"/>
    <property type="match status" value="1"/>
</dbReference>
<dbReference type="InterPro" id="IPR011009">
    <property type="entry name" value="Kinase-like_dom_sf"/>
</dbReference>
<keyword evidence="8" id="KW-1133">Transmembrane helix</keyword>
<keyword evidence="2 7" id="KW-0547">Nucleotide-binding</keyword>
<organism evidence="10">
    <name type="scientific">Mucochytrium quahogii</name>
    <dbReference type="NCBI Taxonomy" id="96639"/>
    <lineage>
        <taxon>Eukaryota</taxon>
        <taxon>Sar</taxon>
        <taxon>Stramenopiles</taxon>
        <taxon>Bigyra</taxon>
        <taxon>Labyrinthulomycetes</taxon>
        <taxon>Thraustochytrida</taxon>
        <taxon>Thraustochytriidae</taxon>
        <taxon>Mucochytrium</taxon>
    </lineage>
</organism>
<dbReference type="PANTHER" id="PTHR44329:SF298">
    <property type="entry name" value="MIXED LINEAGE KINASE DOMAIN-LIKE PROTEIN"/>
    <property type="match status" value="1"/>
</dbReference>
<evidence type="ECO:0000256" key="6">
    <source>
        <dbReference type="ARBA" id="ARBA00048679"/>
    </source>
</evidence>
<gene>
    <name evidence="10" type="ORF">QSP1433_LOCUS13212</name>
</gene>
<dbReference type="PANTHER" id="PTHR44329">
    <property type="entry name" value="SERINE/THREONINE-PROTEIN KINASE TNNI3K-RELATED"/>
    <property type="match status" value="1"/>
</dbReference>
<dbReference type="InterPro" id="IPR017441">
    <property type="entry name" value="Protein_kinase_ATP_BS"/>
</dbReference>
<evidence type="ECO:0000256" key="3">
    <source>
        <dbReference type="ARBA" id="ARBA00022777"/>
    </source>
</evidence>
<name>A0A7S2WMG1_9STRA</name>